<keyword evidence="4" id="KW-1185">Reference proteome</keyword>
<feature type="domain" description="Histidine kinase/HSP90-like ATPase" evidence="1">
    <location>
        <begin position="106"/>
        <end position="194"/>
    </location>
</feature>
<dbReference type="Pfam" id="PF14213">
    <property type="entry name" value="DUF4325"/>
    <property type="match status" value="1"/>
</dbReference>
<dbReference type="Proteomes" id="UP000003973">
    <property type="component" value="Unassembled WGS sequence"/>
</dbReference>
<dbReference type="EMBL" id="ACDP02000020">
    <property type="protein sequence ID" value="EEO27816.2"/>
    <property type="molecule type" value="Genomic_DNA"/>
</dbReference>
<dbReference type="InterPro" id="IPR036890">
    <property type="entry name" value="HATPase_C_sf"/>
</dbReference>
<organism evidence="3 4">
    <name type="scientific">Oxalobacter paraformigenes</name>
    <dbReference type="NCBI Taxonomy" id="556268"/>
    <lineage>
        <taxon>Bacteria</taxon>
        <taxon>Pseudomonadati</taxon>
        <taxon>Pseudomonadota</taxon>
        <taxon>Betaproteobacteria</taxon>
        <taxon>Burkholderiales</taxon>
        <taxon>Oxalobacteraceae</taxon>
        <taxon>Oxalobacter</taxon>
    </lineage>
</organism>
<evidence type="ECO:0000259" key="2">
    <source>
        <dbReference type="Pfam" id="PF14213"/>
    </source>
</evidence>
<name>C3X3N0_9BURK</name>
<comment type="caution">
    <text evidence="3">The sequence shown here is derived from an EMBL/GenBank/DDBJ whole genome shotgun (WGS) entry which is preliminary data.</text>
</comment>
<dbReference type="RefSeq" id="WP_020995026.1">
    <property type="nucleotide sequence ID" value="NZ_CABMNL010000001.1"/>
</dbReference>
<dbReference type="HOGENOM" id="CLU_068864_0_0_4"/>
<protein>
    <recommendedName>
        <fullName evidence="5">DUF4325 domain-containing protein</fullName>
    </recommendedName>
</protein>
<dbReference type="InterPro" id="IPR003594">
    <property type="entry name" value="HATPase_dom"/>
</dbReference>
<dbReference type="eggNOG" id="COG4585">
    <property type="taxonomic scope" value="Bacteria"/>
</dbReference>
<dbReference type="Pfam" id="PF02518">
    <property type="entry name" value="HATPase_c"/>
    <property type="match status" value="1"/>
</dbReference>
<sequence length="345" mass="39637">MKTKTADLPVRSWVTRELNKRPVTGFIGLLANEFKLSRPVASRIVKELVNDKRIILSGSPRKPVYRIGPTKTFFHQWPREEVDEEVKWTLDFAPYLDLPPNIRQIVHHGFTEMVNNAHDHSAGDTVSVLVETDDRELTMMVIDDGIGIFEKIRSELNLPDKRLAMLELAKGKLTTDRANHSGEGIFFTSRMFDRFVIHANGLDYSHDIQRPDDFLIETGLRSPSETTGTVVFMRIALDSKRTPREIFHQYTLDTDELNFNKTVVPVRLARLDDGLVSRSQAKRLVARFDGFRKVILDFEGVDEIGQAFADEVFRVFQQSHPDVWLVPYAASEEIMKMIRRVQTAR</sequence>
<evidence type="ECO:0000313" key="3">
    <source>
        <dbReference type="EMBL" id="EEO27816.2"/>
    </source>
</evidence>
<reference evidence="3" key="1">
    <citation type="submission" date="2011-10" db="EMBL/GenBank/DDBJ databases">
        <title>The Genome Sequence of Oxalobacter formigenes HOxBLS.</title>
        <authorList>
            <consortium name="The Broad Institute Genome Sequencing Platform"/>
            <person name="Earl A."/>
            <person name="Ward D."/>
            <person name="Feldgarden M."/>
            <person name="Gevers D."/>
            <person name="Allison M.J."/>
            <person name="Humphrey S."/>
            <person name="Young S.K."/>
            <person name="Zeng Q."/>
            <person name="Gargeya S."/>
            <person name="Fitzgerald M."/>
            <person name="Haas B."/>
            <person name="Abouelleil A."/>
            <person name="Alvarado L."/>
            <person name="Arachchi H.M."/>
            <person name="Berlin A."/>
            <person name="Brown A."/>
            <person name="Chapman S.B."/>
            <person name="Chen Z."/>
            <person name="Dunbar C."/>
            <person name="Freedman E."/>
            <person name="Gearin G."/>
            <person name="Goldberg J."/>
            <person name="Griggs A."/>
            <person name="Gujja S."/>
            <person name="Heiman D."/>
            <person name="Howarth C."/>
            <person name="Larson L."/>
            <person name="Lui A."/>
            <person name="MacDonald P.J.P."/>
            <person name="Montmayeur A."/>
            <person name="Murphy C."/>
            <person name="Neiman D."/>
            <person name="Pearson M."/>
            <person name="Priest M."/>
            <person name="Roberts A."/>
            <person name="Saif S."/>
            <person name="Shea T."/>
            <person name="Shenoy N."/>
            <person name="Sisk P."/>
            <person name="Stolte C."/>
            <person name="Sykes S."/>
            <person name="Wortman J."/>
            <person name="Nusbaum C."/>
            <person name="Birren B."/>
        </authorList>
    </citation>
    <scope>NUCLEOTIDE SEQUENCE [LARGE SCALE GENOMIC DNA]</scope>
    <source>
        <strain evidence="3">HOxBLS</strain>
    </source>
</reference>
<dbReference type="SUPFAM" id="SSF55874">
    <property type="entry name" value="ATPase domain of HSP90 chaperone/DNA topoisomerase II/histidine kinase"/>
    <property type="match status" value="1"/>
</dbReference>
<evidence type="ECO:0000259" key="1">
    <source>
        <dbReference type="Pfam" id="PF02518"/>
    </source>
</evidence>
<accession>C3X3N0</accession>
<evidence type="ECO:0008006" key="5">
    <source>
        <dbReference type="Google" id="ProtNLM"/>
    </source>
</evidence>
<feature type="domain" description="DUF4325" evidence="2">
    <location>
        <begin position="280"/>
        <end position="322"/>
    </location>
</feature>
<dbReference type="InterPro" id="IPR025474">
    <property type="entry name" value="DUF4325"/>
</dbReference>
<evidence type="ECO:0000313" key="4">
    <source>
        <dbReference type="Proteomes" id="UP000003973"/>
    </source>
</evidence>
<dbReference type="AlphaFoldDB" id="C3X3N0"/>
<proteinExistence type="predicted"/>
<dbReference type="Gene3D" id="3.30.565.10">
    <property type="entry name" value="Histidine kinase-like ATPase, C-terminal domain"/>
    <property type="match status" value="1"/>
</dbReference>
<gene>
    <name evidence="3" type="ORF">OFAG_00969</name>
</gene>